<feature type="transmembrane region" description="Helical" evidence="5">
    <location>
        <begin position="167"/>
        <end position="200"/>
    </location>
</feature>
<evidence type="ECO:0000256" key="2">
    <source>
        <dbReference type="ARBA" id="ARBA00022692"/>
    </source>
</evidence>
<dbReference type="GO" id="GO:0005886">
    <property type="term" value="C:plasma membrane"/>
    <property type="evidence" value="ECO:0007669"/>
    <property type="project" value="UniProtKB-SubCell"/>
</dbReference>
<feature type="transmembrane region" description="Helical" evidence="5">
    <location>
        <begin position="21"/>
        <end position="42"/>
    </location>
</feature>
<dbReference type="InterPro" id="IPR002781">
    <property type="entry name" value="TM_pro_TauE-like"/>
</dbReference>
<name>A0A1G4TBJ3_9CAUL</name>
<keyword evidence="5" id="KW-1003">Cell membrane</keyword>
<dbReference type="InterPro" id="IPR051598">
    <property type="entry name" value="TSUP/Inactive_protease-like"/>
</dbReference>
<reference evidence="7" key="1">
    <citation type="submission" date="2016-10" db="EMBL/GenBank/DDBJ databases">
        <authorList>
            <person name="Varghese N."/>
            <person name="Submissions S."/>
        </authorList>
    </citation>
    <scope>NUCLEOTIDE SEQUENCE [LARGE SCALE GENOMIC DNA]</scope>
    <source>
        <strain evidence="7">CGMCC 1.3431</strain>
    </source>
</reference>
<evidence type="ECO:0000313" key="7">
    <source>
        <dbReference type="Proteomes" id="UP000199150"/>
    </source>
</evidence>
<feature type="transmembrane region" description="Helical" evidence="5">
    <location>
        <begin position="87"/>
        <end position="108"/>
    </location>
</feature>
<comment type="subcellular location">
    <subcellularLocation>
        <location evidence="5">Cell membrane</location>
        <topology evidence="5">Multi-pass membrane protein</topology>
    </subcellularLocation>
    <subcellularLocation>
        <location evidence="1">Membrane</location>
        <topology evidence="1">Multi-pass membrane protein</topology>
    </subcellularLocation>
</comment>
<keyword evidence="3 5" id="KW-1133">Transmembrane helix</keyword>
<evidence type="ECO:0000256" key="5">
    <source>
        <dbReference type="RuleBase" id="RU363041"/>
    </source>
</evidence>
<dbReference type="Proteomes" id="UP000199150">
    <property type="component" value="Unassembled WGS sequence"/>
</dbReference>
<dbReference type="EMBL" id="FMTS01000007">
    <property type="protein sequence ID" value="SCW78678.1"/>
    <property type="molecule type" value="Genomic_DNA"/>
</dbReference>
<evidence type="ECO:0000256" key="1">
    <source>
        <dbReference type="ARBA" id="ARBA00004141"/>
    </source>
</evidence>
<feature type="transmembrane region" description="Helical" evidence="5">
    <location>
        <begin position="120"/>
        <end position="142"/>
    </location>
</feature>
<dbReference type="PANTHER" id="PTHR43701">
    <property type="entry name" value="MEMBRANE TRANSPORTER PROTEIN MJ0441-RELATED"/>
    <property type="match status" value="1"/>
</dbReference>
<comment type="similarity">
    <text evidence="5">Belongs to the 4-toluene sulfonate uptake permease (TSUP) (TC 2.A.102) family.</text>
</comment>
<feature type="transmembrane region" description="Helical" evidence="5">
    <location>
        <begin position="236"/>
        <end position="256"/>
    </location>
</feature>
<proteinExistence type="inferred from homology"/>
<evidence type="ECO:0000313" key="6">
    <source>
        <dbReference type="EMBL" id="SCW78678.1"/>
    </source>
</evidence>
<organism evidence="6 7">
    <name type="scientific">Asticcacaulis taihuensis</name>
    <dbReference type="NCBI Taxonomy" id="260084"/>
    <lineage>
        <taxon>Bacteria</taxon>
        <taxon>Pseudomonadati</taxon>
        <taxon>Pseudomonadota</taxon>
        <taxon>Alphaproteobacteria</taxon>
        <taxon>Caulobacterales</taxon>
        <taxon>Caulobacteraceae</taxon>
        <taxon>Asticcacaulis</taxon>
    </lineage>
</organism>
<keyword evidence="4 5" id="KW-0472">Membrane</keyword>
<feature type="transmembrane region" description="Helical" evidence="5">
    <location>
        <begin position="48"/>
        <end position="67"/>
    </location>
</feature>
<dbReference type="AlphaFoldDB" id="A0A1G4TBJ3"/>
<dbReference type="OrthoDB" id="5189995at2"/>
<dbReference type="PANTHER" id="PTHR43701:SF2">
    <property type="entry name" value="MEMBRANE TRANSPORTER PROTEIN YJNA-RELATED"/>
    <property type="match status" value="1"/>
</dbReference>
<accession>A0A1G4TBJ3</accession>
<dbReference type="Pfam" id="PF01925">
    <property type="entry name" value="TauE"/>
    <property type="match status" value="1"/>
</dbReference>
<feature type="transmembrane region" description="Helical" evidence="5">
    <location>
        <begin position="262"/>
        <end position="280"/>
    </location>
</feature>
<keyword evidence="7" id="KW-1185">Reference proteome</keyword>
<gene>
    <name evidence="6" type="ORF">SAMN02927928_3408</name>
</gene>
<keyword evidence="2 5" id="KW-0812">Transmembrane</keyword>
<feature type="transmembrane region" description="Helical" evidence="5">
    <location>
        <begin position="212"/>
        <end position="229"/>
    </location>
</feature>
<protein>
    <recommendedName>
        <fullName evidence="5">Probable membrane transporter protein</fullName>
    </recommendedName>
</protein>
<evidence type="ECO:0000256" key="3">
    <source>
        <dbReference type="ARBA" id="ARBA00022989"/>
    </source>
</evidence>
<sequence length="281" mass="29416">MTQFDLPAYLTNLVSGIHINPLYSLSGLLVGILVGLTGVGGGSLMTPLLVLLFHIHPATAVGTDLLYASITKGVGTVIHGFKNTINWMIVGLLALGSIPATAATLYAVHYFGKSDAVSYLITHVLGYALFVTAAMLLLRGLIHKLAKKRQDKAIEEHKPLHTGRRAFLTVLTGLVLGFLVSLSSVGAGALGVTALILLYPQLPTVKIVGSDIAHAVPLTFLAGLGYFYIGNVDLSLLASLLTGSIPGIIIGSMFASKVPEKVLRALLAAVLTLVGFKLVTA</sequence>
<dbReference type="RefSeq" id="WP_090650301.1">
    <property type="nucleotide sequence ID" value="NZ_CBCRYE010000007.1"/>
</dbReference>
<evidence type="ECO:0000256" key="4">
    <source>
        <dbReference type="ARBA" id="ARBA00023136"/>
    </source>
</evidence>
<dbReference type="STRING" id="260084.SAMN02927928_3408"/>